<organism evidence="6 7">
    <name type="scientific">Oricola thermophila</name>
    <dbReference type="NCBI Taxonomy" id="2742145"/>
    <lineage>
        <taxon>Bacteria</taxon>
        <taxon>Pseudomonadati</taxon>
        <taxon>Pseudomonadota</taxon>
        <taxon>Alphaproteobacteria</taxon>
        <taxon>Hyphomicrobiales</taxon>
        <taxon>Ahrensiaceae</taxon>
        <taxon>Oricola</taxon>
    </lineage>
</organism>
<accession>A0A6N1VIU6</accession>
<protein>
    <submittedName>
        <fullName evidence="6">GntR family transcriptional regulator</fullName>
    </submittedName>
</protein>
<keyword evidence="2" id="KW-0238">DNA-binding</keyword>
<dbReference type="Pfam" id="PF00392">
    <property type="entry name" value="GntR"/>
    <property type="match status" value="1"/>
</dbReference>
<evidence type="ECO:0000256" key="1">
    <source>
        <dbReference type="ARBA" id="ARBA00023015"/>
    </source>
</evidence>
<evidence type="ECO:0000313" key="6">
    <source>
        <dbReference type="EMBL" id="QKV19109.1"/>
    </source>
</evidence>
<feature type="region of interest" description="Disordered" evidence="4">
    <location>
        <begin position="1"/>
        <end position="20"/>
    </location>
</feature>
<dbReference type="Gene3D" id="1.20.120.530">
    <property type="entry name" value="GntR ligand-binding domain-like"/>
    <property type="match status" value="1"/>
</dbReference>
<name>A0A6N1VIU6_9HYPH</name>
<evidence type="ECO:0000259" key="5">
    <source>
        <dbReference type="PROSITE" id="PS50949"/>
    </source>
</evidence>
<feature type="domain" description="HTH gntR-type" evidence="5">
    <location>
        <begin position="17"/>
        <end position="84"/>
    </location>
</feature>
<reference evidence="6 7" key="1">
    <citation type="submission" date="2020-06" db="EMBL/GenBank/DDBJ databases">
        <title>Oricola thermophila sp. nov. isolated from a tidal sediments.</title>
        <authorList>
            <person name="Kwon K.K."/>
            <person name="Yang S.-H."/>
            <person name="Park M.-J."/>
        </authorList>
    </citation>
    <scope>NUCLEOTIDE SEQUENCE [LARGE SCALE GENOMIC DNA]</scope>
    <source>
        <strain evidence="6 7">MEBiC13590</strain>
    </source>
</reference>
<dbReference type="PANTHER" id="PTHR43537:SF5">
    <property type="entry name" value="UXU OPERON TRANSCRIPTIONAL REGULATOR"/>
    <property type="match status" value="1"/>
</dbReference>
<dbReference type="InterPro" id="IPR011711">
    <property type="entry name" value="GntR_C"/>
</dbReference>
<dbReference type="SUPFAM" id="SSF46785">
    <property type="entry name" value="Winged helix' DNA-binding domain"/>
    <property type="match status" value="1"/>
</dbReference>
<evidence type="ECO:0000256" key="4">
    <source>
        <dbReference type="SAM" id="MobiDB-lite"/>
    </source>
</evidence>
<evidence type="ECO:0000256" key="2">
    <source>
        <dbReference type="ARBA" id="ARBA00023125"/>
    </source>
</evidence>
<dbReference type="Proteomes" id="UP000509367">
    <property type="component" value="Chromosome"/>
</dbReference>
<dbReference type="InterPro" id="IPR036390">
    <property type="entry name" value="WH_DNA-bd_sf"/>
</dbReference>
<keyword evidence="7" id="KW-1185">Reference proteome</keyword>
<dbReference type="InterPro" id="IPR036388">
    <property type="entry name" value="WH-like_DNA-bd_sf"/>
</dbReference>
<feature type="compositionally biased region" description="Basic and acidic residues" evidence="4">
    <location>
        <begin position="1"/>
        <end position="12"/>
    </location>
</feature>
<dbReference type="RefSeq" id="WP_175277001.1">
    <property type="nucleotide sequence ID" value="NZ_CP054836.1"/>
</dbReference>
<dbReference type="Pfam" id="PF07729">
    <property type="entry name" value="FCD"/>
    <property type="match status" value="1"/>
</dbReference>
<sequence>MVNTGLKDRSNVGDKPQSQTQRAVALLRDMVISNKLPPGSNHLEAELAEMLGMSRTPVREAAIILEGQGLVEVRPRRGVRILPILPSDMEEIYSILTELESLAAYNVAQRGLQPEELAELRSYIEEMEEALGQDDRQRWAAADDRFHRRLIQLAGNGRLENIVATYWDQVHRARLLTLYIRPAPHKSNADHRALVDAIADGKAEEAREIHRQHRIAAKETMINLIATHGFNAV</sequence>
<evidence type="ECO:0000256" key="3">
    <source>
        <dbReference type="ARBA" id="ARBA00023163"/>
    </source>
</evidence>
<keyword evidence="1" id="KW-0805">Transcription regulation</keyword>
<dbReference type="InterPro" id="IPR000524">
    <property type="entry name" value="Tscrpt_reg_HTH_GntR"/>
</dbReference>
<dbReference type="SMART" id="SM00895">
    <property type="entry name" value="FCD"/>
    <property type="match status" value="1"/>
</dbReference>
<dbReference type="SMART" id="SM00345">
    <property type="entry name" value="HTH_GNTR"/>
    <property type="match status" value="1"/>
</dbReference>
<proteinExistence type="predicted"/>
<dbReference type="AlphaFoldDB" id="A0A6N1VIU6"/>
<dbReference type="CDD" id="cd07377">
    <property type="entry name" value="WHTH_GntR"/>
    <property type="match status" value="1"/>
</dbReference>
<gene>
    <name evidence="6" type="ORF">HTY61_11915</name>
</gene>
<dbReference type="InterPro" id="IPR008920">
    <property type="entry name" value="TF_FadR/GntR_C"/>
</dbReference>
<dbReference type="PANTHER" id="PTHR43537">
    <property type="entry name" value="TRANSCRIPTIONAL REGULATOR, GNTR FAMILY"/>
    <property type="match status" value="1"/>
</dbReference>
<dbReference type="SUPFAM" id="SSF48008">
    <property type="entry name" value="GntR ligand-binding domain-like"/>
    <property type="match status" value="1"/>
</dbReference>
<evidence type="ECO:0000313" key="7">
    <source>
        <dbReference type="Proteomes" id="UP000509367"/>
    </source>
</evidence>
<dbReference type="PROSITE" id="PS50949">
    <property type="entry name" value="HTH_GNTR"/>
    <property type="match status" value="1"/>
</dbReference>
<keyword evidence="3" id="KW-0804">Transcription</keyword>
<dbReference type="EMBL" id="CP054836">
    <property type="protein sequence ID" value="QKV19109.1"/>
    <property type="molecule type" value="Genomic_DNA"/>
</dbReference>
<dbReference type="GO" id="GO:0003677">
    <property type="term" value="F:DNA binding"/>
    <property type="evidence" value="ECO:0007669"/>
    <property type="project" value="UniProtKB-KW"/>
</dbReference>
<dbReference type="KEGG" id="orm:HTY61_11915"/>
<dbReference type="GO" id="GO:0003700">
    <property type="term" value="F:DNA-binding transcription factor activity"/>
    <property type="evidence" value="ECO:0007669"/>
    <property type="project" value="InterPro"/>
</dbReference>
<dbReference type="Gene3D" id="1.10.10.10">
    <property type="entry name" value="Winged helix-like DNA-binding domain superfamily/Winged helix DNA-binding domain"/>
    <property type="match status" value="1"/>
</dbReference>